<proteinExistence type="predicted"/>
<dbReference type="Proteomes" id="UP000664203">
    <property type="component" value="Unassembled WGS sequence"/>
</dbReference>
<accession>A0A8H3ILW7</accession>
<evidence type="ECO:0000256" key="1">
    <source>
        <dbReference type="SAM" id="SignalP"/>
    </source>
</evidence>
<protein>
    <submittedName>
        <fullName evidence="2">Uncharacterized protein</fullName>
    </submittedName>
</protein>
<feature type="signal peptide" evidence="1">
    <location>
        <begin position="1"/>
        <end position="21"/>
    </location>
</feature>
<organism evidence="2 3">
    <name type="scientific">Alectoria fallacina</name>
    <dbReference type="NCBI Taxonomy" id="1903189"/>
    <lineage>
        <taxon>Eukaryota</taxon>
        <taxon>Fungi</taxon>
        <taxon>Dikarya</taxon>
        <taxon>Ascomycota</taxon>
        <taxon>Pezizomycotina</taxon>
        <taxon>Lecanoromycetes</taxon>
        <taxon>OSLEUM clade</taxon>
        <taxon>Lecanoromycetidae</taxon>
        <taxon>Lecanorales</taxon>
        <taxon>Lecanorineae</taxon>
        <taxon>Parmeliaceae</taxon>
        <taxon>Alectoria</taxon>
    </lineage>
</organism>
<keyword evidence="1" id="KW-0732">Signal</keyword>
<dbReference type="EMBL" id="CAJPDR010000337">
    <property type="protein sequence ID" value="CAF9932827.1"/>
    <property type="molecule type" value="Genomic_DNA"/>
</dbReference>
<evidence type="ECO:0000313" key="2">
    <source>
        <dbReference type="EMBL" id="CAF9932827.1"/>
    </source>
</evidence>
<reference evidence="2" key="1">
    <citation type="submission" date="2021-03" db="EMBL/GenBank/DDBJ databases">
        <authorList>
            <person name="Tagirdzhanova G."/>
        </authorList>
    </citation>
    <scope>NUCLEOTIDE SEQUENCE</scope>
</reference>
<name>A0A8H3ILW7_9LECA</name>
<gene>
    <name evidence="2" type="ORF">ALECFALPRED_005387</name>
</gene>
<keyword evidence="3" id="KW-1185">Reference proteome</keyword>
<dbReference type="OrthoDB" id="5288405at2759"/>
<feature type="chain" id="PRO_5034722839" evidence="1">
    <location>
        <begin position="22"/>
        <end position="222"/>
    </location>
</feature>
<dbReference type="AlphaFoldDB" id="A0A8H3ILW7"/>
<sequence length="222" mass="24561">MLLFTVLSNLIYLLLPALASAHVTTPGESANIAAHHVKRLSTPLKNLLHKKDAILFAGTPNASNVLALNSTNGQLAETIPFEEEIDIPGLGRLVYFRVKGEIDDDYSVTVEFWVHFLFDRRIGVFHGDLNQGIDMKIPDSIKIINGEARLYVVASGEYDVLIFEAYGMVHIPYGPSKTFPHIKKEIKRWKVGNLQSIEDIPNNSGVQTLSSDVGVDTSFSVE</sequence>
<comment type="caution">
    <text evidence="2">The sequence shown here is derived from an EMBL/GenBank/DDBJ whole genome shotgun (WGS) entry which is preliminary data.</text>
</comment>
<evidence type="ECO:0000313" key="3">
    <source>
        <dbReference type="Proteomes" id="UP000664203"/>
    </source>
</evidence>